<dbReference type="Proteomes" id="UP000031675">
    <property type="component" value="Unassembled WGS sequence"/>
</dbReference>
<evidence type="ECO:0000313" key="3">
    <source>
        <dbReference type="EMBL" id="KII00433.1"/>
    </source>
</evidence>
<name>A0A0C2JU25_9ACTN</name>
<dbReference type="SUPFAM" id="SSF50129">
    <property type="entry name" value="GroES-like"/>
    <property type="match status" value="2"/>
</dbReference>
<evidence type="ECO:0000256" key="1">
    <source>
        <dbReference type="ARBA" id="ARBA00023002"/>
    </source>
</evidence>
<dbReference type="InterPro" id="IPR041694">
    <property type="entry name" value="ADH_N_2"/>
</dbReference>
<dbReference type="SMART" id="SM00829">
    <property type="entry name" value="PKS_ER"/>
    <property type="match status" value="1"/>
</dbReference>
<dbReference type="PANTHER" id="PTHR43205:SF7">
    <property type="entry name" value="PROSTAGLANDIN REDUCTASE 1"/>
    <property type="match status" value="1"/>
</dbReference>
<dbReference type="InterPro" id="IPR045010">
    <property type="entry name" value="MDR_fam"/>
</dbReference>
<dbReference type="OrthoDB" id="9805663at2"/>
<dbReference type="InterPro" id="IPR013149">
    <property type="entry name" value="ADH-like_C"/>
</dbReference>
<reference evidence="4" key="1">
    <citation type="journal article" date="2015" name="Chem. Biol.">
        <title>Structure, bioactivity, and resistance mechanism of streptomonomicin, an unusual lasso Peptide from an understudied halophilic actinomycete.</title>
        <authorList>
            <person name="Metelev M."/>
            <person name="Tietz J.I."/>
            <person name="Melby J.O."/>
            <person name="Blair P.M."/>
            <person name="Zhu L."/>
            <person name="Livnat I."/>
            <person name="Severinov K."/>
            <person name="Mitchell D.A."/>
        </authorList>
    </citation>
    <scope>NUCLEOTIDE SEQUENCE [LARGE SCALE GENOMIC DNA]</scope>
    <source>
        <strain evidence="4">YIM 90003</strain>
    </source>
</reference>
<gene>
    <name evidence="3" type="ORF">LP52_00955</name>
</gene>
<accession>A0A0C2JU25</accession>
<dbReference type="FunFam" id="3.40.50.720:FF:000121">
    <property type="entry name" value="Prostaglandin reductase 2"/>
    <property type="match status" value="1"/>
</dbReference>
<dbReference type="Pfam" id="PF16884">
    <property type="entry name" value="ADH_N_2"/>
    <property type="match status" value="1"/>
</dbReference>
<dbReference type="InterPro" id="IPR011032">
    <property type="entry name" value="GroES-like_sf"/>
</dbReference>
<dbReference type="InterPro" id="IPR020843">
    <property type="entry name" value="ER"/>
</dbReference>
<dbReference type="AlphaFoldDB" id="A0A0C2JU25"/>
<dbReference type="Gene3D" id="3.40.50.720">
    <property type="entry name" value="NAD(P)-binding Rossmann-like Domain"/>
    <property type="match status" value="1"/>
</dbReference>
<keyword evidence="1" id="KW-0560">Oxidoreductase</keyword>
<dbReference type="Gene3D" id="3.90.180.10">
    <property type="entry name" value="Medium-chain alcohol dehydrogenases, catalytic domain"/>
    <property type="match status" value="1"/>
</dbReference>
<sequence>MTTPATGRAVHLVSRPQGEPVPEHFRIVDEPVAEPADGELLVRNRYISVDPYMRGRMNDVESYVPPFALNRPMEGAALGEVAASRADGVAEGNLVLHNRGWREYATIPAAEARVLDPDLVPSVTAYLGIAGMTGLTAWVGLFDVARMAPGETVFVSGAAGAVGSAVGQMAKLRGAGRVIGSAGSRAKVEYVRDDLGFDAAFDYHDGPVAERLAELAPEGVDVYFDNVGGEHLEAALHNMRKHGRMALCGMISQYNATEPAPGPRDMFQTIARRVMMQGFLVGDHMKRMPAFLEDVGTWLADGSIRADETFADGIENAADAFLAMMRGENTGKMIVRL</sequence>
<proteinExistence type="predicted"/>
<dbReference type="RefSeq" id="WP_040269885.1">
    <property type="nucleotide sequence ID" value="NZ_JROO01000003.1"/>
</dbReference>
<evidence type="ECO:0000313" key="4">
    <source>
        <dbReference type="Proteomes" id="UP000031675"/>
    </source>
</evidence>
<dbReference type="Pfam" id="PF00107">
    <property type="entry name" value="ADH_zinc_N"/>
    <property type="match status" value="1"/>
</dbReference>
<protein>
    <submittedName>
        <fullName evidence="3">NADP-dependent oxidoreductase</fullName>
    </submittedName>
</protein>
<feature type="domain" description="Enoyl reductase (ER)" evidence="2">
    <location>
        <begin position="20"/>
        <end position="335"/>
    </location>
</feature>
<comment type="caution">
    <text evidence="3">The sequence shown here is derived from an EMBL/GenBank/DDBJ whole genome shotgun (WGS) entry which is preliminary data.</text>
</comment>
<dbReference type="SUPFAM" id="SSF51735">
    <property type="entry name" value="NAD(P)-binding Rossmann-fold domains"/>
    <property type="match status" value="1"/>
</dbReference>
<dbReference type="PANTHER" id="PTHR43205">
    <property type="entry name" value="PROSTAGLANDIN REDUCTASE"/>
    <property type="match status" value="1"/>
</dbReference>
<dbReference type="InterPro" id="IPR036291">
    <property type="entry name" value="NAD(P)-bd_dom_sf"/>
</dbReference>
<dbReference type="CDD" id="cd05288">
    <property type="entry name" value="PGDH"/>
    <property type="match status" value="1"/>
</dbReference>
<evidence type="ECO:0000259" key="2">
    <source>
        <dbReference type="SMART" id="SM00829"/>
    </source>
</evidence>
<organism evidence="3 4">
    <name type="scientific">Streptomonospora alba</name>
    <dbReference type="NCBI Taxonomy" id="183763"/>
    <lineage>
        <taxon>Bacteria</taxon>
        <taxon>Bacillati</taxon>
        <taxon>Actinomycetota</taxon>
        <taxon>Actinomycetes</taxon>
        <taxon>Streptosporangiales</taxon>
        <taxon>Nocardiopsidaceae</taxon>
        <taxon>Streptomonospora</taxon>
    </lineage>
</organism>
<dbReference type="STRING" id="183763.LP52_00955"/>
<dbReference type="GO" id="GO:0016628">
    <property type="term" value="F:oxidoreductase activity, acting on the CH-CH group of donors, NAD or NADP as acceptor"/>
    <property type="evidence" value="ECO:0007669"/>
    <property type="project" value="InterPro"/>
</dbReference>
<dbReference type="EMBL" id="JROO01000003">
    <property type="protein sequence ID" value="KII00433.1"/>
    <property type="molecule type" value="Genomic_DNA"/>
</dbReference>
<keyword evidence="4" id="KW-1185">Reference proteome</keyword>